<protein>
    <submittedName>
        <fullName evidence="2">Uncharacterized protein</fullName>
    </submittedName>
</protein>
<feature type="transmembrane region" description="Helical" evidence="1">
    <location>
        <begin position="114"/>
        <end position="130"/>
    </location>
</feature>
<feature type="transmembrane region" description="Helical" evidence="1">
    <location>
        <begin position="71"/>
        <end position="94"/>
    </location>
</feature>
<reference evidence="2" key="2">
    <citation type="submission" date="2016-05" db="EMBL/GenBank/DDBJ databases">
        <authorList>
            <person name="Lavstsen T."/>
            <person name="Jespersen J.S."/>
        </authorList>
    </citation>
    <scope>NUCLEOTIDE SEQUENCE [LARGE SCALE GENOMIC DNA]</scope>
</reference>
<dbReference type="Proteomes" id="UP000078546">
    <property type="component" value="Unassembled WGS sequence"/>
</dbReference>
<evidence type="ECO:0000313" key="2">
    <source>
        <dbReference type="EMBL" id="SBS87713.1"/>
    </source>
</evidence>
<accession>A0A1A8W6V1</accession>
<sequence length="295" mass="34384">MDSEYQGLLNSKEREDETNGAHIAEKVEKGGETIENTLMKLNVRYQTLFFSSGVMTVFCGTISLLESLRYFYFTNFVVSTFLITMGLIMMILDIPGTPRWAAKHRIMIRKYIKFLTRLTGKAVWFFFLGIQKEENRLGKGQTHSFSCTTTCVHRTYPVYPARSMSCLNLWPHSKKVTFFRSFWVMLFSSFILGVAVVGFLIALRKSLRLEKLKKTIKLVSKGAYIDCYRKYSVADPDHGMQFEEFNRMCSDHTNGYIYFDFLDLFIIFNALDEHQKCSINEREFLEWINGPVTYL</sequence>
<organism evidence="2 5">
    <name type="scientific">Plasmodium ovale curtisi</name>
    <dbReference type="NCBI Taxonomy" id="864141"/>
    <lineage>
        <taxon>Eukaryota</taxon>
        <taxon>Sar</taxon>
        <taxon>Alveolata</taxon>
        <taxon>Apicomplexa</taxon>
        <taxon>Aconoidasida</taxon>
        <taxon>Haemosporida</taxon>
        <taxon>Plasmodiidae</taxon>
        <taxon>Plasmodium</taxon>
        <taxon>Plasmodium (Plasmodium)</taxon>
    </lineage>
</organism>
<dbReference type="EMBL" id="FLQV01000749">
    <property type="protein sequence ID" value="SBS97761.1"/>
    <property type="molecule type" value="Genomic_DNA"/>
</dbReference>
<keyword evidence="1" id="KW-0472">Membrane</keyword>
<evidence type="ECO:0000313" key="3">
    <source>
        <dbReference type="EMBL" id="SBS97761.1"/>
    </source>
</evidence>
<keyword evidence="1" id="KW-1133">Transmembrane helix</keyword>
<evidence type="ECO:0000313" key="4">
    <source>
        <dbReference type="Proteomes" id="UP000078546"/>
    </source>
</evidence>
<feature type="transmembrane region" description="Helical" evidence="1">
    <location>
        <begin position="47"/>
        <end position="65"/>
    </location>
</feature>
<dbReference type="AlphaFoldDB" id="A0A1A8W6V1"/>
<proteinExistence type="predicted"/>
<dbReference type="Proteomes" id="UP000078560">
    <property type="component" value="Unassembled WGS sequence"/>
</dbReference>
<dbReference type="EMBL" id="FLQU01000592">
    <property type="protein sequence ID" value="SBS87713.1"/>
    <property type="molecule type" value="Genomic_DNA"/>
</dbReference>
<gene>
    <name evidence="3" type="ORF">POVCU1_040750</name>
    <name evidence="2" type="ORF">POVCU2_0044090</name>
</gene>
<name>A0A1A8W6V1_PLAOA</name>
<reference evidence="4 5" key="1">
    <citation type="submission" date="2016-05" db="EMBL/GenBank/DDBJ databases">
        <authorList>
            <person name="Naeem Raeece"/>
        </authorList>
    </citation>
    <scope>NUCLEOTIDE SEQUENCE [LARGE SCALE GENOMIC DNA]</scope>
</reference>
<evidence type="ECO:0000313" key="5">
    <source>
        <dbReference type="Proteomes" id="UP000078560"/>
    </source>
</evidence>
<feature type="transmembrane region" description="Helical" evidence="1">
    <location>
        <begin position="182"/>
        <end position="203"/>
    </location>
</feature>
<evidence type="ECO:0000256" key="1">
    <source>
        <dbReference type="SAM" id="Phobius"/>
    </source>
</evidence>
<keyword evidence="1" id="KW-0812">Transmembrane</keyword>